<dbReference type="SUPFAM" id="SSF51735">
    <property type="entry name" value="NAD(P)-binding Rossmann-fold domains"/>
    <property type="match status" value="1"/>
</dbReference>
<dbReference type="InterPro" id="IPR052515">
    <property type="entry name" value="Gfo/Idh/MocA_Oxidoreductase"/>
</dbReference>
<dbReference type="RefSeq" id="WP_344790723.1">
    <property type="nucleotide sequence ID" value="NZ_BAABBV010000001.1"/>
</dbReference>
<name>A0ABP7ZHL2_9MICO</name>
<dbReference type="EMBL" id="BAABBV010000001">
    <property type="protein sequence ID" value="GAA4158214.1"/>
    <property type="molecule type" value="Genomic_DNA"/>
</dbReference>
<organism evidence="2 3">
    <name type="scientific">Gryllotalpicola daejeonensis</name>
    <dbReference type="NCBI Taxonomy" id="993087"/>
    <lineage>
        <taxon>Bacteria</taxon>
        <taxon>Bacillati</taxon>
        <taxon>Actinomycetota</taxon>
        <taxon>Actinomycetes</taxon>
        <taxon>Micrococcales</taxon>
        <taxon>Microbacteriaceae</taxon>
        <taxon>Gryllotalpicola</taxon>
    </lineage>
</organism>
<reference evidence="2" key="2">
    <citation type="submission" date="2023-12" db="EMBL/GenBank/DDBJ databases">
        <authorList>
            <person name="Sun Q."/>
            <person name="Inoue M."/>
        </authorList>
    </citation>
    <scope>NUCLEOTIDE SEQUENCE</scope>
    <source>
        <strain evidence="2">JCM 17590</strain>
    </source>
</reference>
<proteinExistence type="predicted"/>
<dbReference type="PANTHER" id="PTHR43249:SF1">
    <property type="entry name" value="D-GLUCOSIDE 3-DEHYDROGENASE"/>
    <property type="match status" value="1"/>
</dbReference>
<comment type="caution">
    <text evidence="2">The sequence shown here is derived from an EMBL/GenBank/DDBJ whole genome shotgun (WGS) entry which is preliminary data.</text>
</comment>
<dbReference type="InterPro" id="IPR000683">
    <property type="entry name" value="Gfo/Idh/MocA-like_OxRdtase_N"/>
</dbReference>
<evidence type="ECO:0000313" key="3">
    <source>
        <dbReference type="Proteomes" id="UP001415169"/>
    </source>
</evidence>
<evidence type="ECO:0000313" key="2">
    <source>
        <dbReference type="EMBL" id="GAA4158214.1"/>
    </source>
</evidence>
<feature type="domain" description="Gfo/Idh/MocA-like oxidoreductase N-terminal" evidence="1">
    <location>
        <begin position="4"/>
        <end position="113"/>
    </location>
</feature>
<dbReference type="Gene3D" id="3.30.360.10">
    <property type="entry name" value="Dihydrodipicolinate Reductase, domain 2"/>
    <property type="match status" value="1"/>
</dbReference>
<accession>A0ABP7ZHL2</accession>
<keyword evidence="3" id="KW-1185">Reference proteome</keyword>
<protein>
    <submittedName>
        <fullName evidence="2">Gfo/Idh/MocA family oxidoreductase</fullName>
    </submittedName>
</protein>
<gene>
    <name evidence="2" type="ORF">GCM10022286_10770</name>
</gene>
<dbReference type="Gene3D" id="3.40.50.720">
    <property type="entry name" value="NAD(P)-binding Rossmann-like Domain"/>
    <property type="match status" value="1"/>
</dbReference>
<sequence length="358" mass="38398">MTTRLVITGVGGFGRTHLENARRLEAEGRVEIVATVDPAVPEAYGSLGEALAKHPADIVIVATPPHTHFALAEQSLRAGADVLLEKPPLPSLGEFERLLALEQQTGHVVQVGFQSLGSHAIEVLQHDVAAVSATGLWSRTNSYWTRSRWAGKRTLDGRPVVDGVATNALAHAVATALRIAGYDRPGFDAAAMTVEVDAYRVNDIETDDTTSLRVTGPGMPTVTCALSLCAPPELVERTDHAAVVQVTSPQASAQFSYTTDVVTRGDTHERFGRTDLLENLLDHRDSGAELIVPLHSTAAFQHVLEALRVAPPPAAIPARHVTWHGEAGDRHPIIADIERLAHDAAVSGRLFRELPAFT</sequence>
<dbReference type="Pfam" id="PF01408">
    <property type="entry name" value="GFO_IDH_MocA"/>
    <property type="match status" value="1"/>
</dbReference>
<reference evidence="2" key="1">
    <citation type="journal article" date="2014" name="Int. J. Syst. Evol. Microbiol.">
        <title>Complete genome of a new Firmicutes species belonging to the dominant human colonic microbiota ('Ruminococcus bicirculans') reveals two chromosomes and a selective capacity to utilize plant glucans.</title>
        <authorList>
            <consortium name="NISC Comparative Sequencing Program"/>
            <person name="Wegmann U."/>
            <person name="Louis P."/>
            <person name="Goesmann A."/>
            <person name="Henrissat B."/>
            <person name="Duncan S.H."/>
            <person name="Flint H.J."/>
        </authorList>
    </citation>
    <scope>NUCLEOTIDE SEQUENCE</scope>
    <source>
        <strain evidence="2">JCM 17590</strain>
    </source>
</reference>
<evidence type="ECO:0000259" key="1">
    <source>
        <dbReference type="Pfam" id="PF01408"/>
    </source>
</evidence>
<dbReference type="Proteomes" id="UP001415169">
    <property type="component" value="Unassembled WGS sequence"/>
</dbReference>
<dbReference type="InterPro" id="IPR036291">
    <property type="entry name" value="NAD(P)-bd_dom_sf"/>
</dbReference>
<dbReference type="PANTHER" id="PTHR43249">
    <property type="entry name" value="UDP-N-ACETYL-2-AMINO-2-DEOXY-D-GLUCURONATE OXIDASE"/>
    <property type="match status" value="1"/>
</dbReference>